<organism evidence="1 2">
    <name type="scientific">Dolosigranulum pigrum</name>
    <dbReference type="NCBI Taxonomy" id="29394"/>
    <lineage>
        <taxon>Bacteria</taxon>
        <taxon>Bacillati</taxon>
        <taxon>Bacillota</taxon>
        <taxon>Bacilli</taxon>
        <taxon>Lactobacillales</taxon>
        <taxon>Carnobacteriaceae</taxon>
        <taxon>Dolosigranulum</taxon>
    </lineage>
</organism>
<dbReference type="RefSeq" id="WP_112790431.1">
    <property type="nucleotide sequence ID" value="NZ_NAQV01000026.1"/>
</dbReference>
<sequence>MRVKLGQKTTYFTTQESEAQSIIESIKEGTIGEIKKQEIKLKNHNDYGQYFEVTVEEQFTTSRSVLENGY</sequence>
<name>A0A328KNA1_9LACT</name>
<proteinExistence type="predicted"/>
<evidence type="ECO:0000313" key="1">
    <source>
        <dbReference type="EMBL" id="RAN62209.1"/>
    </source>
</evidence>
<evidence type="ECO:0000313" key="2">
    <source>
        <dbReference type="Proteomes" id="UP000249099"/>
    </source>
</evidence>
<gene>
    <name evidence="1" type="ORF">B8A44_08020</name>
</gene>
<dbReference type="Proteomes" id="UP000249099">
    <property type="component" value="Unassembled WGS sequence"/>
</dbReference>
<comment type="caution">
    <text evidence="1">The sequence shown here is derived from an EMBL/GenBank/DDBJ whole genome shotgun (WGS) entry which is preliminary data.</text>
</comment>
<dbReference type="AlphaFoldDB" id="A0A328KNA1"/>
<accession>A0A328KNA1</accession>
<dbReference type="EMBL" id="NAQV01000026">
    <property type="protein sequence ID" value="RAN62209.1"/>
    <property type="molecule type" value="Genomic_DNA"/>
</dbReference>
<reference evidence="1 2" key="1">
    <citation type="submission" date="2017-03" db="EMBL/GenBank/DDBJ databases">
        <title>wgs assembly of Dolosigranulum pigrum KPL CDC strains.</title>
        <authorList>
            <person name="Brugger S.D."/>
            <person name="Pettigrew M."/>
            <person name="Kong Y."/>
            <person name="Lemon K.P."/>
        </authorList>
    </citation>
    <scope>NUCLEOTIDE SEQUENCE [LARGE SCALE GENOMIC DNA]</scope>
    <source>
        <strain evidence="1 2">KPL1931_CDC4294-98</strain>
    </source>
</reference>
<protein>
    <submittedName>
        <fullName evidence="1">Uncharacterized protein</fullName>
    </submittedName>
</protein>